<evidence type="ECO:0000313" key="3">
    <source>
        <dbReference type="Proteomes" id="UP000324222"/>
    </source>
</evidence>
<accession>A0A5B7DSG0</accession>
<sequence length="266" mass="28971">MEKQLTRVAARPDDNVIERPSSSMRRSTSRPACEVVTTYIMEKTAPIGVSYTEQWTIRQCTGGDNSLEQVFSWTQMLCRASSAASTVRQSCPGWFTPDLQREEGKSPSMPVCPSPDSQYQCRPPPHHCHEGCHHQQGAAAVVVVSLIHTAAWASVGEGRAGLVRQGLTCPYKLHSHFEHTAQGTAGRCRATRSRLTVAQQVVDERDLGGVVNPEHLEVVGLAEVVEAVAVIRRLLVGEAVAGLEAPREVVQAALIRHVHLGTTADR</sequence>
<feature type="region of interest" description="Disordered" evidence="1">
    <location>
        <begin position="1"/>
        <end position="28"/>
    </location>
</feature>
<dbReference type="Proteomes" id="UP000324222">
    <property type="component" value="Unassembled WGS sequence"/>
</dbReference>
<protein>
    <submittedName>
        <fullName evidence="2">Uncharacterized protein</fullName>
    </submittedName>
</protein>
<dbReference type="EMBL" id="VSRR010001300">
    <property type="protein sequence ID" value="MPC24205.1"/>
    <property type="molecule type" value="Genomic_DNA"/>
</dbReference>
<feature type="compositionally biased region" description="Basic and acidic residues" evidence="1">
    <location>
        <begin position="1"/>
        <end position="17"/>
    </location>
</feature>
<reference evidence="2 3" key="1">
    <citation type="submission" date="2019-05" db="EMBL/GenBank/DDBJ databases">
        <title>Another draft genome of Portunus trituberculatus and its Hox gene families provides insights of decapod evolution.</title>
        <authorList>
            <person name="Jeong J.-H."/>
            <person name="Song I."/>
            <person name="Kim S."/>
            <person name="Choi T."/>
            <person name="Kim D."/>
            <person name="Ryu S."/>
            <person name="Kim W."/>
        </authorList>
    </citation>
    <scope>NUCLEOTIDE SEQUENCE [LARGE SCALE GENOMIC DNA]</scope>
    <source>
        <tissue evidence="2">Muscle</tissue>
    </source>
</reference>
<keyword evidence="3" id="KW-1185">Reference proteome</keyword>
<gene>
    <name evidence="2" type="ORF">E2C01_017281</name>
</gene>
<evidence type="ECO:0000256" key="1">
    <source>
        <dbReference type="SAM" id="MobiDB-lite"/>
    </source>
</evidence>
<dbReference type="AlphaFoldDB" id="A0A5B7DSG0"/>
<evidence type="ECO:0000313" key="2">
    <source>
        <dbReference type="EMBL" id="MPC24205.1"/>
    </source>
</evidence>
<feature type="compositionally biased region" description="Low complexity" evidence="1">
    <location>
        <begin position="19"/>
        <end position="28"/>
    </location>
</feature>
<name>A0A5B7DSG0_PORTR</name>
<proteinExistence type="predicted"/>
<comment type="caution">
    <text evidence="2">The sequence shown here is derived from an EMBL/GenBank/DDBJ whole genome shotgun (WGS) entry which is preliminary data.</text>
</comment>
<organism evidence="2 3">
    <name type="scientific">Portunus trituberculatus</name>
    <name type="common">Swimming crab</name>
    <name type="synonym">Neptunus trituberculatus</name>
    <dbReference type="NCBI Taxonomy" id="210409"/>
    <lineage>
        <taxon>Eukaryota</taxon>
        <taxon>Metazoa</taxon>
        <taxon>Ecdysozoa</taxon>
        <taxon>Arthropoda</taxon>
        <taxon>Crustacea</taxon>
        <taxon>Multicrustacea</taxon>
        <taxon>Malacostraca</taxon>
        <taxon>Eumalacostraca</taxon>
        <taxon>Eucarida</taxon>
        <taxon>Decapoda</taxon>
        <taxon>Pleocyemata</taxon>
        <taxon>Brachyura</taxon>
        <taxon>Eubrachyura</taxon>
        <taxon>Portunoidea</taxon>
        <taxon>Portunidae</taxon>
        <taxon>Portuninae</taxon>
        <taxon>Portunus</taxon>
    </lineage>
</organism>